<protein>
    <recommendedName>
        <fullName evidence="7">Copper resistance protein</fullName>
    </recommendedName>
</protein>
<sequence>MHAIISHIFKRRRRLQAFAAVACWLLLNAQLALASHSCEPVMPSAPAMEHAHPMTAKAPVHTSVVSSALCDKHCVPDSAHAPDHSLHAAALAADAGIRLPPAPREPTVAERAWDTPPDTGPPSEIVFCRFRE</sequence>
<name>A0A3N0UM38_9GAMM</name>
<dbReference type="RefSeq" id="WP_112092133.1">
    <property type="nucleotide sequence ID" value="NZ_CP065534.1"/>
</dbReference>
<organism evidence="4 6">
    <name type="scientific">Lonsdalea populi</name>
    <dbReference type="NCBI Taxonomy" id="1172565"/>
    <lineage>
        <taxon>Bacteria</taxon>
        <taxon>Pseudomonadati</taxon>
        <taxon>Pseudomonadota</taxon>
        <taxon>Gammaproteobacteria</taxon>
        <taxon>Enterobacterales</taxon>
        <taxon>Pectobacteriaceae</taxon>
        <taxon>Lonsdalea</taxon>
    </lineage>
</organism>
<feature type="signal peptide" evidence="2">
    <location>
        <begin position="1"/>
        <end position="34"/>
    </location>
</feature>
<dbReference type="AlphaFoldDB" id="A0A3N0UM38"/>
<reference evidence="3 5" key="1">
    <citation type="submission" date="2016-02" db="EMBL/GenBank/DDBJ databases">
        <title>Species-wide whole genome sequencing reveals diversity, host range in Lonsdalea quercina.</title>
        <authorList>
            <person name="Li Y."/>
        </authorList>
    </citation>
    <scope>NUCLEOTIDE SEQUENCE [LARGE SCALE GENOMIC DNA]</scope>
    <source>
        <strain evidence="3 5">CFCC 12721</strain>
    </source>
</reference>
<dbReference type="Proteomes" id="UP000274511">
    <property type="component" value="Unassembled WGS sequence"/>
</dbReference>
<evidence type="ECO:0000256" key="1">
    <source>
        <dbReference type="SAM" id="MobiDB-lite"/>
    </source>
</evidence>
<evidence type="ECO:0000256" key="2">
    <source>
        <dbReference type="SAM" id="SignalP"/>
    </source>
</evidence>
<accession>A0A3N0UM38</accession>
<evidence type="ECO:0000313" key="3">
    <source>
        <dbReference type="EMBL" id="RAT34437.1"/>
    </source>
</evidence>
<dbReference type="OrthoDB" id="6470311at2"/>
<dbReference type="GeneID" id="61122596"/>
<proteinExistence type="predicted"/>
<dbReference type="Proteomes" id="UP000250186">
    <property type="component" value="Unassembled WGS sequence"/>
</dbReference>
<comment type="caution">
    <text evidence="4">The sequence shown here is derived from an EMBL/GenBank/DDBJ whole genome shotgun (WGS) entry which is preliminary data.</text>
</comment>
<evidence type="ECO:0008006" key="7">
    <source>
        <dbReference type="Google" id="ProtNLM"/>
    </source>
</evidence>
<evidence type="ECO:0000313" key="5">
    <source>
        <dbReference type="Proteomes" id="UP000250186"/>
    </source>
</evidence>
<evidence type="ECO:0000313" key="4">
    <source>
        <dbReference type="EMBL" id="ROH83459.1"/>
    </source>
</evidence>
<keyword evidence="2" id="KW-0732">Signal</keyword>
<dbReference type="EMBL" id="RJUJ01000003">
    <property type="protein sequence ID" value="ROH83459.1"/>
    <property type="molecule type" value="Genomic_DNA"/>
</dbReference>
<feature type="chain" id="PRO_5018231960" description="Copper resistance protein" evidence="2">
    <location>
        <begin position="35"/>
        <end position="132"/>
    </location>
</feature>
<keyword evidence="5" id="KW-1185">Reference proteome</keyword>
<reference evidence="4 6" key="2">
    <citation type="submission" date="2018-10" db="EMBL/GenBank/DDBJ databases">
        <title>New species genome.</title>
        <authorList>
            <person name="Li Y."/>
        </authorList>
    </citation>
    <scope>NUCLEOTIDE SEQUENCE [LARGE SCALE GENOMIC DNA]</scope>
    <source>
        <strain evidence="4 6">L6_4B</strain>
    </source>
</reference>
<feature type="region of interest" description="Disordered" evidence="1">
    <location>
        <begin position="99"/>
        <end position="122"/>
    </location>
</feature>
<gene>
    <name evidence="3" type="ORF">AU492_08510</name>
    <name evidence="4" type="ORF">EC392_04640</name>
</gene>
<dbReference type="EMBL" id="LUSW01000016">
    <property type="protein sequence ID" value="RAT34437.1"/>
    <property type="molecule type" value="Genomic_DNA"/>
</dbReference>
<evidence type="ECO:0000313" key="6">
    <source>
        <dbReference type="Proteomes" id="UP000274511"/>
    </source>
</evidence>